<dbReference type="InterPro" id="IPR003660">
    <property type="entry name" value="HAMP_dom"/>
</dbReference>
<dbReference type="Gene3D" id="3.30.450.20">
    <property type="entry name" value="PAS domain"/>
    <property type="match status" value="1"/>
</dbReference>
<evidence type="ECO:0000313" key="14">
    <source>
        <dbReference type="Proteomes" id="UP000473089"/>
    </source>
</evidence>
<dbReference type="AlphaFoldDB" id="A0A6M0SX66"/>
<dbReference type="Gene3D" id="6.10.340.10">
    <property type="match status" value="1"/>
</dbReference>
<dbReference type="Pfam" id="PF00672">
    <property type="entry name" value="HAMP"/>
    <property type="match status" value="1"/>
</dbReference>
<sequence>MLNSFKKKILGGFLLVTILCVISLTAVSLLEARKIATSQMKNDGIAISSIVRRSLSKNKITDTKEISKILKGIKNDTKEDMVYLSVCDENFKVVAHNDDNMLNTDIDDKEQFENVLKDGKTIALMFKRITGDKVYNVSTPFYEDGKVVGIINVGISIESMNDLIKKGLIETLSISLLILIISFVIASLIARNISKPIESMVSKMDRVSKGDFTVEFHAKGKDEISKLMGSLNKTMESIRNLIVNIKDEVITIDGVSQNLSASSEENSASTTQVSNSVAEVAESSTNQAQQINEATKALMKFGEILDVVNNKVIDVANSSSNIKDSAHDGSIKIDKLVKSVEDIKEIFLSVIDRISSLNGSVIKISEITDVINEIAEKTNLLALNAAIEAARAGESGKGFSVVAEEIRKLAEQVLYSSKNIHTLVESVTNNTYEVSNTTEKVSEKIQVQADSIEDTMSSFKNILGEVEKVTFQVEEVSQKLNMTMDEKGTIVSNVETVSNISQELSASTEEIAAAMEQQASSTEEVSSSAEELTELADRLATLVQNLKIE</sequence>
<evidence type="ECO:0000256" key="10">
    <source>
        <dbReference type="SAM" id="Phobius"/>
    </source>
</evidence>
<evidence type="ECO:0000256" key="6">
    <source>
        <dbReference type="ARBA" id="ARBA00023224"/>
    </source>
</evidence>
<keyword evidence="4 10" id="KW-1133">Transmembrane helix</keyword>
<gene>
    <name evidence="13" type="ORF">EXM42_04710</name>
</gene>
<evidence type="ECO:0000313" key="13">
    <source>
        <dbReference type="EMBL" id="NFA59723.1"/>
    </source>
</evidence>
<keyword evidence="6 8" id="KW-0807">Transducer</keyword>
<evidence type="ECO:0000259" key="12">
    <source>
        <dbReference type="PROSITE" id="PS50885"/>
    </source>
</evidence>
<dbReference type="InterPro" id="IPR033463">
    <property type="entry name" value="sCache_3"/>
</dbReference>
<feature type="domain" description="HAMP" evidence="12">
    <location>
        <begin position="191"/>
        <end position="243"/>
    </location>
</feature>
<dbReference type="SMART" id="SM00283">
    <property type="entry name" value="MA"/>
    <property type="match status" value="1"/>
</dbReference>
<feature type="coiled-coil region" evidence="9">
    <location>
        <begin position="497"/>
        <end position="549"/>
    </location>
</feature>
<dbReference type="GO" id="GO:0007165">
    <property type="term" value="P:signal transduction"/>
    <property type="evidence" value="ECO:0007669"/>
    <property type="project" value="UniProtKB-KW"/>
</dbReference>
<dbReference type="InterPro" id="IPR029151">
    <property type="entry name" value="Sensor-like_sf"/>
</dbReference>
<evidence type="ECO:0000256" key="3">
    <source>
        <dbReference type="ARBA" id="ARBA00022692"/>
    </source>
</evidence>
<evidence type="ECO:0000256" key="4">
    <source>
        <dbReference type="ARBA" id="ARBA00022989"/>
    </source>
</evidence>
<keyword evidence="9" id="KW-0175">Coiled coil</keyword>
<dbReference type="EMBL" id="SGJP01000007">
    <property type="protein sequence ID" value="NFA59723.1"/>
    <property type="molecule type" value="Genomic_DNA"/>
</dbReference>
<keyword evidence="2" id="KW-1003">Cell membrane</keyword>
<evidence type="ECO:0000256" key="7">
    <source>
        <dbReference type="ARBA" id="ARBA00029447"/>
    </source>
</evidence>
<protein>
    <submittedName>
        <fullName evidence="13">Methyl-accepting chemotaxis protein</fullName>
    </submittedName>
</protein>
<accession>A0A6M0SX66</accession>
<evidence type="ECO:0000256" key="5">
    <source>
        <dbReference type="ARBA" id="ARBA00023136"/>
    </source>
</evidence>
<name>A0A6M0SX66_CLOBO</name>
<dbReference type="Pfam" id="PF17203">
    <property type="entry name" value="sCache_3_2"/>
    <property type="match status" value="1"/>
</dbReference>
<keyword evidence="5 10" id="KW-0472">Membrane</keyword>
<dbReference type="PROSITE" id="PS50885">
    <property type="entry name" value="HAMP"/>
    <property type="match status" value="1"/>
</dbReference>
<reference evidence="13 14" key="1">
    <citation type="submission" date="2019-02" db="EMBL/GenBank/DDBJ databases">
        <title>Genome sequencing of Clostridium botulinum clinical isolates.</title>
        <authorList>
            <person name="Brunt J."/>
            <person name="Van Vliet A.H.M."/>
            <person name="Stringer S.C."/>
            <person name="Grant K.A."/>
            <person name="Carter A.C."/>
            <person name="Peck M.W."/>
        </authorList>
    </citation>
    <scope>NUCLEOTIDE SEQUENCE [LARGE SCALE GENOMIC DNA]</scope>
    <source>
        <strain evidence="13 14">R1125/03</strain>
    </source>
</reference>
<dbReference type="SUPFAM" id="SSF103190">
    <property type="entry name" value="Sensory domain-like"/>
    <property type="match status" value="1"/>
</dbReference>
<dbReference type="PROSITE" id="PS50111">
    <property type="entry name" value="CHEMOTAXIS_TRANSDUC_2"/>
    <property type="match status" value="1"/>
</dbReference>
<dbReference type="CDD" id="cd06225">
    <property type="entry name" value="HAMP"/>
    <property type="match status" value="1"/>
</dbReference>
<dbReference type="Gene3D" id="1.10.287.950">
    <property type="entry name" value="Methyl-accepting chemotaxis protein"/>
    <property type="match status" value="1"/>
</dbReference>
<dbReference type="PANTHER" id="PTHR32089">
    <property type="entry name" value="METHYL-ACCEPTING CHEMOTAXIS PROTEIN MCPB"/>
    <property type="match status" value="1"/>
</dbReference>
<proteinExistence type="inferred from homology"/>
<feature type="transmembrane region" description="Helical" evidence="10">
    <location>
        <begin position="168"/>
        <end position="190"/>
    </location>
</feature>
<dbReference type="Pfam" id="PF00015">
    <property type="entry name" value="MCPsignal"/>
    <property type="match status" value="1"/>
</dbReference>
<comment type="subcellular location">
    <subcellularLocation>
        <location evidence="1">Cell membrane</location>
        <topology evidence="1">Multi-pass membrane protein</topology>
    </subcellularLocation>
</comment>
<dbReference type="CDD" id="cd18773">
    <property type="entry name" value="PDC1_HK_sensor"/>
    <property type="match status" value="1"/>
</dbReference>
<feature type="transmembrane region" description="Helical" evidence="10">
    <location>
        <begin position="12"/>
        <end position="32"/>
    </location>
</feature>
<dbReference type="Proteomes" id="UP000473089">
    <property type="component" value="Unassembled WGS sequence"/>
</dbReference>
<evidence type="ECO:0000256" key="2">
    <source>
        <dbReference type="ARBA" id="ARBA00022475"/>
    </source>
</evidence>
<dbReference type="InterPro" id="IPR004089">
    <property type="entry name" value="MCPsignal_dom"/>
</dbReference>
<dbReference type="SMART" id="SM00304">
    <property type="entry name" value="HAMP"/>
    <property type="match status" value="1"/>
</dbReference>
<comment type="caution">
    <text evidence="13">The sequence shown here is derived from an EMBL/GenBank/DDBJ whole genome shotgun (WGS) entry which is preliminary data.</text>
</comment>
<evidence type="ECO:0000259" key="11">
    <source>
        <dbReference type="PROSITE" id="PS50111"/>
    </source>
</evidence>
<evidence type="ECO:0000256" key="9">
    <source>
        <dbReference type="SAM" id="Coils"/>
    </source>
</evidence>
<dbReference type="PANTHER" id="PTHR32089:SF112">
    <property type="entry name" value="LYSOZYME-LIKE PROTEIN-RELATED"/>
    <property type="match status" value="1"/>
</dbReference>
<dbReference type="GO" id="GO:0005886">
    <property type="term" value="C:plasma membrane"/>
    <property type="evidence" value="ECO:0007669"/>
    <property type="project" value="UniProtKB-SubCell"/>
</dbReference>
<feature type="domain" description="Methyl-accepting transducer" evidence="11">
    <location>
        <begin position="262"/>
        <end position="533"/>
    </location>
</feature>
<evidence type="ECO:0000256" key="8">
    <source>
        <dbReference type="PROSITE-ProRule" id="PRU00284"/>
    </source>
</evidence>
<organism evidence="13 14">
    <name type="scientific">Clostridium botulinum</name>
    <dbReference type="NCBI Taxonomy" id="1491"/>
    <lineage>
        <taxon>Bacteria</taxon>
        <taxon>Bacillati</taxon>
        <taxon>Bacillota</taxon>
        <taxon>Clostridia</taxon>
        <taxon>Eubacteriales</taxon>
        <taxon>Clostridiaceae</taxon>
        <taxon>Clostridium</taxon>
    </lineage>
</organism>
<comment type="similarity">
    <text evidence="7">Belongs to the methyl-accepting chemotaxis (MCP) protein family.</text>
</comment>
<keyword evidence="3 10" id="KW-0812">Transmembrane</keyword>
<evidence type="ECO:0000256" key="1">
    <source>
        <dbReference type="ARBA" id="ARBA00004651"/>
    </source>
</evidence>
<dbReference type="SUPFAM" id="SSF58104">
    <property type="entry name" value="Methyl-accepting chemotaxis protein (MCP) signaling domain"/>
    <property type="match status" value="1"/>
</dbReference>